<dbReference type="EMBL" id="PUIB01000011">
    <property type="protein sequence ID" value="PQO38387.1"/>
    <property type="molecule type" value="Genomic_DNA"/>
</dbReference>
<evidence type="ECO:0000313" key="2">
    <source>
        <dbReference type="Proteomes" id="UP000239388"/>
    </source>
</evidence>
<organism evidence="1 2">
    <name type="scientific">Blastopirellula marina</name>
    <dbReference type="NCBI Taxonomy" id="124"/>
    <lineage>
        <taxon>Bacteria</taxon>
        <taxon>Pseudomonadati</taxon>
        <taxon>Planctomycetota</taxon>
        <taxon>Planctomycetia</taxon>
        <taxon>Pirellulales</taxon>
        <taxon>Pirellulaceae</taxon>
        <taxon>Blastopirellula</taxon>
    </lineage>
</organism>
<dbReference type="Proteomes" id="UP000239388">
    <property type="component" value="Unassembled WGS sequence"/>
</dbReference>
<evidence type="ECO:0000313" key="1">
    <source>
        <dbReference type="EMBL" id="PQO38387.1"/>
    </source>
</evidence>
<comment type="caution">
    <text evidence="1">The sequence shown here is derived from an EMBL/GenBank/DDBJ whole genome shotgun (WGS) entry which is preliminary data.</text>
</comment>
<name>A0A2S8G1R7_9BACT</name>
<proteinExistence type="predicted"/>
<dbReference type="AlphaFoldDB" id="A0A2S8G1R7"/>
<gene>
    <name evidence="1" type="ORF">C5Y98_10005</name>
</gene>
<protein>
    <submittedName>
        <fullName evidence="1">Uncharacterized protein</fullName>
    </submittedName>
</protein>
<reference evidence="1 2" key="1">
    <citation type="submission" date="2018-02" db="EMBL/GenBank/DDBJ databases">
        <title>Comparative genomes isolates from brazilian mangrove.</title>
        <authorList>
            <person name="Araujo J.E."/>
            <person name="Taketani R.G."/>
            <person name="Silva M.C.P."/>
            <person name="Loureco M.V."/>
            <person name="Andreote F.D."/>
        </authorList>
    </citation>
    <scope>NUCLEOTIDE SEQUENCE [LARGE SCALE GENOMIC DNA]</scope>
    <source>
        <strain evidence="1 2">NAP PRIS-MGV</strain>
    </source>
</reference>
<sequence>MFTPVDDGPSAQGIIEEGGRFSMTTVGDTGAVIGKHEISIVIPGALDGPMLPENMIKSPKKKVLDLPEHFSDPKRSGLQVEVHAGDNNLKLELSDKEGKVITES</sequence>
<accession>A0A2S8G1R7</accession>